<evidence type="ECO:0000313" key="3">
    <source>
        <dbReference type="Proteomes" id="UP001499947"/>
    </source>
</evidence>
<comment type="caution">
    <text evidence="2">The sequence shown here is derived from an EMBL/GenBank/DDBJ whole genome shotgun (WGS) entry which is preliminary data.</text>
</comment>
<feature type="compositionally biased region" description="Low complexity" evidence="1">
    <location>
        <begin position="72"/>
        <end position="92"/>
    </location>
</feature>
<evidence type="ECO:0008006" key="4">
    <source>
        <dbReference type="Google" id="ProtNLM"/>
    </source>
</evidence>
<evidence type="ECO:0000256" key="1">
    <source>
        <dbReference type="SAM" id="MobiDB-lite"/>
    </source>
</evidence>
<reference evidence="2 3" key="1">
    <citation type="journal article" date="2019" name="Int. J. Syst. Evol. Microbiol.">
        <title>The Global Catalogue of Microorganisms (GCM) 10K type strain sequencing project: providing services to taxonomists for standard genome sequencing and annotation.</title>
        <authorList>
            <consortium name="The Broad Institute Genomics Platform"/>
            <consortium name="The Broad Institute Genome Sequencing Center for Infectious Disease"/>
            <person name="Wu L."/>
            <person name="Ma J."/>
        </authorList>
    </citation>
    <scope>NUCLEOTIDE SEQUENCE [LARGE SCALE GENOMIC DNA]</scope>
    <source>
        <strain evidence="2 3">JCM 13244</strain>
    </source>
</reference>
<dbReference type="Proteomes" id="UP001499947">
    <property type="component" value="Unassembled WGS sequence"/>
</dbReference>
<protein>
    <recommendedName>
        <fullName evidence="4">Chaplin domain-containing protein</fullName>
    </recommendedName>
</protein>
<name>A0ABN2IIE9_9ACTN</name>
<accession>A0ABN2IIE9</accession>
<keyword evidence="3" id="KW-1185">Reference proteome</keyword>
<proteinExistence type="predicted"/>
<sequence>MADRIVELFEKVALVKKLIRVLVLGTSVSCALVFGGVNAAQAQQWPGLPDAFIRGLTTVGPDQDNQCDSRLSVGSPVDSVGAGVSASAAQPGSTGGSGSDCRNTRG</sequence>
<feature type="region of interest" description="Disordered" evidence="1">
    <location>
        <begin position="64"/>
        <end position="106"/>
    </location>
</feature>
<dbReference type="EMBL" id="BAAALR010000061">
    <property type="protein sequence ID" value="GAA1705682.1"/>
    <property type="molecule type" value="Genomic_DNA"/>
</dbReference>
<dbReference type="RefSeq" id="WP_211123021.1">
    <property type="nucleotide sequence ID" value="NZ_CP072941.1"/>
</dbReference>
<organism evidence="2 3">
    <name type="scientific">Streptomyces yatensis</name>
    <dbReference type="NCBI Taxonomy" id="155177"/>
    <lineage>
        <taxon>Bacteria</taxon>
        <taxon>Bacillati</taxon>
        <taxon>Actinomycetota</taxon>
        <taxon>Actinomycetes</taxon>
        <taxon>Kitasatosporales</taxon>
        <taxon>Streptomycetaceae</taxon>
        <taxon>Streptomyces</taxon>
        <taxon>Streptomyces violaceusniger group</taxon>
    </lineage>
</organism>
<gene>
    <name evidence="2" type="ORF">GCM10009680_53080</name>
</gene>
<evidence type="ECO:0000313" key="2">
    <source>
        <dbReference type="EMBL" id="GAA1705682.1"/>
    </source>
</evidence>